<proteinExistence type="predicted"/>
<dbReference type="AlphaFoldDB" id="A0A6A6IGU1"/>
<gene>
    <name evidence="1" type="ORF">BU26DRAFT_427458</name>
</gene>
<keyword evidence="2" id="KW-1185">Reference proteome</keyword>
<dbReference type="SUPFAM" id="SSF52266">
    <property type="entry name" value="SGNH hydrolase"/>
    <property type="match status" value="1"/>
</dbReference>
<dbReference type="GO" id="GO:0016788">
    <property type="term" value="F:hydrolase activity, acting on ester bonds"/>
    <property type="evidence" value="ECO:0007669"/>
    <property type="project" value="InterPro"/>
</dbReference>
<organism evidence="1 2">
    <name type="scientific">Trematosphaeria pertusa</name>
    <dbReference type="NCBI Taxonomy" id="390896"/>
    <lineage>
        <taxon>Eukaryota</taxon>
        <taxon>Fungi</taxon>
        <taxon>Dikarya</taxon>
        <taxon>Ascomycota</taxon>
        <taxon>Pezizomycotina</taxon>
        <taxon>Dothideomycetes</taxon>
        <taxon>Pleosporomycetidae</taxon>
        <taxon>Pleosporales</taxon>
        <taxon>Massarineae</taxon>
        <taxon>Trematosphaeriaceae</taxon>
        <taxon>Trematosphaeria</taxon>
    </lineage>
</organism>
<dbReference type="Pfam" id="PF00657">
    <property type="entry name" value="Lipase_GDSL"/>
    <property type="match status" value="1"/>
</dbReference>
<dbReference type="Gene3D" id="3.40.50.1110">
    <property type="entry name" value="SGNH hydrolase"/>
    <property type="match status" value="1"/>
</dbReference>
<evidence type="ECO:0000313" key="1">
    <source>
        <dbReference type="EMBL" id="KAF2248753.1"/>
    </source>
</evidence>
<dbReference type="InterPro" id="IPR001087">
    <property type="entry name" value="GDSL"/>
</dbReference>
<dbReference type="GeneID" id="54577061"/>
<dbReference type="RefSeq" id="XP_033683757.1">
    <property type="nucleotide sequence ID" value="XM_033823731.1"/>
</dbReference>
<protein>
    <submittedName>
        <fullName evidence="1">SGNH hydrolase</fullName>
    </submittedName>
</protein>
<dbReference type="InterPro" id="IPR036514">
    <property type="entry name" value="SGNH_hydro_sf"/>
</dbReference>
<dbReference type="Proteomes" id="UP000800094">
    <property type="component" value="Unassembled WGS sequence"/>
</dbReference>
<dbReference type="PANTHER" id="PTHR14209">
    <property type="entry name" value="ISOAMYL ACETATE-HYDROLYZING ESTERASE 1"/>
    <property type="match status" value="1"/>
</dbReference>
<evidence type="ECO:0000313" key="2">
    <source>
        <dbReference type="Proteomes" id="UP000800094"/>
    </source>
</evidence>
<name>A0A6A6IGU1_9PLEO</name>
<reference evidence="1" key="1">
    <citation type="journal article" date="2020" name="Stud. Mycol.">
        <title>101 Dothideomycetes genomes: a test case for predicting lifestyles and emergence of pathogens.</title>
        <authorList>
            <person name="Haridas S."/>
            <person name="Albert R."/>
            <person name="Binder M."/>
            <person name="Bloem J."/>
            <person name="Labutti K."/>
            <person name="Salamov A."/>
            <person name="Andreopoulos B."/>
            <person name="Baker S."/>
            <person name="Barry K."/>
            <person name="Bills G."/>
            <person name="Bluhm B."/>
            <person name="Cannon C."/>
            <person name="Castanera R."/>
            <person name="Culley D."/>
            <person name="Daum C."/>
            <person name="Ezra D."/>
            <person name="Gonzalez J."/>
            <person name="Henrissat B."/>
            <person name="Kuo A."/>
            <person name="Liang C."/>
            <person name="Lipzen A."/>
            <person name="Lutzoni F."/>
            <person name="Magnuson J."/>
            <person name="Mondo S."/>
            <person name="Nolan M."/>
            <person name="Ohm R."/>
            <person name="Pangilinan J."/>
            <person name="Park H.-J."/>
            <person name="Ramirez L."/>
            <person name="Alfaro M."/>
            <person name="Sun H."/>
            <person name="Tritt A."/>
            <person name="Yoshinaga Y."/>
            <person name="Zwiers L.-H."/>
            <person name="Turgeon B."/>
            <person name="Goodwin S."/>
            <person name="Spatafora J."/>
            <person name="Crous P."/>
            <person name="Grigoriev I."/>
        </authorList>
    </citation>
    <scope>NUCLEOTIDE SEQUENCE</scope>
    <source>
        <strain evidence="1">CBS 122368</strain>
    </source>
</reference>
<keyword evidence="1" id="KW-0378">Hydrolase</keyword>
<accession>A0A6A6IGU1</accession>
<dbReference type="EMBL" id="ML987195">
    <property type="protein sequence ID" value="KAF2248753.1"/>
    <property type="molecule type" value="Genomic_DNA"/>
</dbReference>
<sequence>MSSKKLPQFVLFGDSLTEWSFEEETQGFGWYLKSWYEGKVEIINEGDYTSQNIKREFQAMIEKTTDPDTPSVLLVTIFLGANDACLIGDGEYVALPKFEANIREFVETILIQDNLPDTKIVLITPPPINIPDPVLEDGEVDDMDLGPTMMAAMEAARGDPKAERGYRTYLSKKRYAEKIMQIANEYEETGRVAGLDYWRKLVDAGLEDQGRGAEDRYDEERLPGCGLKTAKQFRKGYFTDGLHLDALAYQVLSKALLELMLTRWPDLAPDRLSA</sequence>
<dbReference type="InterPro" id="IPR045136">
    <property type="entry name" value="Iah1-like"/>
</dbReference>
<dbReference type="OrthoDB" id="671439at2759"/>
<dbReference type="PANTHER" id="PTHR14209:SF19">
    <property type="entry name" value="ISOAMYL ACETATE-HYDROLYZING ESTERASE 1 HOMOLOG"/>
    <property type="match status" value="1"/>
</dbReference>